<organism evidence="7 8">
    <name type="scientific">Trichophyton interdigitale</name>
    <dbReference type="NCBI Taxonomy" id="101480"/>
    <lineage>
        <taxon>Eukaryota</taxon>
        <taxon>Fungi</taxon>
        <taxon>Dikarya</taxon>
        <taxon>Ascomycota</taxon>
        <taxon>Pezizomycotina</taxon>
        <taxon>Eurotiomycetes</taxon>
        <taxon>Eurotiomycetidae</taxon>
        <taxon>Onygenales</taxon>
        <taxon>Arthrodermataceae</taxon>
        <taxon>Trichophyton</taxon>
    </lineage>
</organism>
<feature type="domain" description="Carrier" evidence="6">
    <location>
        <begin position="3171"/>
        <end position="3250"/>
    </location>
</feature>
<dbReference type="NCBIfam" id="TIGR01733">
    <property type="entry name" value="AA-adenyl-dom"/>
    <property type="match status" value="1"/>
</dbReference>
<dbReference type="InterPro" id="IPR045851">
    <property type="entry name" value="AMP-bd_C_sf"/>
</dbReference>
<evidence type="ECO:0000256" key="2">
    <source>
        <dbReference type="ARBA" id="ARBA00022553"/>
    </source>
</evidence>
<accession>A0A9P4YNB1</accession>
<dbReference type="Pfam" id="PF00668">
    <property type="entry name" value="Condensation"/>
    <property type="match status" value="4"/>
</dbReference>
<dbReference type="PANTHER" id="PTHR45527:SF3">
    <property type="entry name" value="SIDEROPHORE SYNTHETASE (EUROFUNG)"/>
    <property type="match status" value="1"/>
</dbReference>
<dbReference type="Pfam" id="PF00550">
    <property type="entry name" value="PP-binding"/>
    <property type="match status" value="3"/>
</dbReference>
<comment type="similarity">
    <text evidence="5">Belongs to the NRP synthetase family.</text>
</comment>
<dbReference type="InterPro" id="IPR046670">
    <property type="entry name" value="DUF6540"/>
</dbReference>
<dbReference type="NCBIfam" id="NF003417">
    <property type="entry name" value="PRK04813.1"/>
    <property type="match status" value="3"/>
</dbReference>
<dbReference type="Pfam" id="PF00501">
    <property type="entry name" value="AMP-binding"/>
    <property type="match status" value="3"/>
</dbReference>
<evidence type="ECO:0000259" key="6">
    <source>
        <dbReference type="PROSITE" id="PS50075"/>
    </source>
</evidence>
<name>A0A9P4YNB1_9EURO</name>
<keyword evidence="2" id="KW-0597">Phosphoprotein</keyword>
<dbReference type="InterPro" id="IPR009081">
    <property type="entry name" value="PP-bd_ACP"/>
</dbReference>
<proteinExistence type="inferred from homology"/>
<dbReference type="InterPro" id="IPR010071">
    <property type="entry name" value="AA_adenyl_dom"/>
</dbReference>
<dbReference type="SMART" id="SM00823">
    <property type="entry name" value="PKS_PP"/>
    <property type="match status" value="3"/>
</dbReference>
<dbReference type="Proteomes" id="UP000749309">
    <property type="component" value="Unassembled WGS sequence"/>
</dbReference>
<dbReference type="Gene3D" id="3.30.300.30">
    <property type="match status" value="3"/>
</dbReference>
<protein>
    <recommendedName>
        <fullName evidence="6">Carrier domain-containing protein</fullName>
    </recommendedName>
</protein>
<dbReference type="FunFam" id="3.30.300.30:FF:000015">
    <property type="entry name" value="Nonribosomal peptide synthase SidD"/>
    <property type="match status" value="3"/>
</dbReference>
<dbReference type="SUPFAM" id="SSF56801">
    <property type="entry name" value="Acetyl-CoA synthetase-like"/>
    <property type="match status" value="3"/>
</dbReference>
<dbReference type="GO" id="GO:0005737">
    <property type="term" value="C:cytoplasm"/>
    <property type="evidence" value="ECO:0007669"/>
    <property type="project" value="TreeGrafter"/>
</dbReference>
<dbReference type="PROSITE" id="PS00012">
    <property type="entry name" value="PHOSPHOPANTETHEINE"/>
    <property type="match status" value="2"/>
</dbReference>
<dbReference type="CDD" id="cd19542">
    <property type="entry name" value="CT_NRPS-like"/>
    <property type="match status" value="1"/>
</dbReference>
<dbReference type="GO" id="GO:0043041">
    <property type="term" value="P:amino acid activation for nonribosomal peptide biosynthetic process"/>
    <property type="evidence" value="ECO:0007669"/>
    <property type="project" value="TreeGrafter"/>
</dbReference>
<feature type="domain" description="Carrier" evidence="6">
    <location>
        <begin position="813"/>
        <end position="889"/>
    </location>
</feature>
<dbReference type="SUPFAM" id="SSF47336">
    <property type="entry name" value="ACP-like"/>
    <property type="match status" value="3"/>
</dbReference>
<dbReference type="SUPFAM" id="SSF52777">
    <property type="entry name" value="CoA-dependent acyltransferases"/>
    <property type="match status" value="8"/>
</dbReference>
<keyword evidence="1" id="KW-0596">Phosphopantetheine</keyword>
<dbReference type="Gene3D" id="3.40.50.12780">
    <property type="entry name" value="N-terminal domain of ligase-like"/>
    <property type="match status" value="3"/>
</dbReference>
<dbReference type="CDD" id="cd05918">
    <property type="entry name" value="A_NRPS_SidN3_like"/>
    <property type="match status" value="2"/>
</dbReference>
<dbReference type="PROSITE" id="PS50075">
    <property type="entry name" value="CARRIER"/>
    <property type="match status" value="3"/>
</dbReference>
<dbReference type="InterPro" id="IPR042099">
    <property type="entry name" value="ANL_N_sf"/>
</dbReference>
<dbReference type="GO" id="GO:0031177">
    <property type="term" value="F:phosphopantetheine binding"/>
    <property type="evidence" value="ECO:0007669"/>
    <property type="project" value="InterPro"/>
</dbReference>
<dbReference type="InterPro" id="IPR020845">
    <property type="entry name" value="AMP-binding_CS"/>
</dbReference>
<keyword evidence="3" id="KW-0436">Ligase</keyword>
<dbReference type="InterPro" id="IPR020806">
    <property type="entry name" value="PKS_PP-bd"/>
</dbReference>
<evidence type="ECO:0000313" key="7">
    <source>
        <dbReference type="EMBL" id="KAF3901129.1"/>
    </source>
</evidence>
<evidence type="ECO:0000256" key="1">
    <source>
        <dbReference type="ARBA" id="ARBA00022450"/>
    </source>
</evidence>
<dbReference type="InterPro" id="IPR036736">
    <property type="entry name" value="ACP-like_sf"/>
</dbReference>
<dbReference type="PANTHER" id="PTHR45527">
    <property type="entry name" value="NONRIBOSOMAL PEPTIDE SYNTHETASE"/>
    <property type="match status" value="1"/>
</dbReference>
<evidence type="ECO:0000256" key="3">
    <source>
        <dbReference type="ARBA" id="ARBA00022598"/>
    </source>
</evidence>
<dbReference type="FunFam" id="3.30.559.30:FF:000003">
    <property type="entry name" value="Nonribosomal peptide synthase SidD"/>
    <property type="match status" value="1"/>
</dbReference>
<sequence>MTTLSRGHAAQKADFSMRMSARLESVAGGDDWNTLGIREANLEQSGFEISMQEFEQVPTAAKICVAWAIILASHRQTELLEVYMVEPGHDPVTVCLEWAQPVGELVQQMEVQAGNILSTANHGLPGNDKEDGGILVEINRDIPNLRSPTHCNGRAPNDASIPHDRLASISKKMQIKCKVRGSRILFIAPVSGETQEADSAFLEYVLQQFKYILREISLLNFAERPLTDLRAISVPELRQVWSWNAHVPQSVNVCVHDIFVERAKRHPDRLAVSAHDGELTYETLDTLSTQLARILIHRGLRPDSIVIIYIEKSKWVPVAQLAVMKCGCASTVLDASLPLQRQQAIAQLVQAAAVLTLPSHEADAASLLLSSSGGGNAAAANMRLNVSAVLSQQAAADKDANVNVGINNVDLPAVEPSSRLYIVFTSGSTGTPKGAVISHANYASAVAHQQTGLQFREFDRVFDFASYAFDAAWCNFIHAITLGGCLCIPSDEERKGDLAAALRKYQVNYAVLTPSVAWFPASELPASLRVFHFGGEPLKAELVKRLSIAASVVNAYGPAECSTVSTAITASPDDDEDPTIGTGLGACTWVVKLDGSDLVPIGEIGELWLEGSIVGQGYLGQPEKTASTFVENPPWLLRGCPNRNGQDGHSGRPGRLYRTGDLVRYRPNGTLQFVGRIDSQIKIRGQRVELGEIEHHLQCALTQQARGNCVQIIAEVIKQKGSDTLILVSVVFMAMNSGATEMEAMPILCQALSGIEDRLMQLVPPYMIPSAFFPIVNMPMTPTGKIDRRRLRDIITDLFWAQLDSQPAEIREEAASEIEGAIRAVWNKVLNIPLAKIGLDAPFTRLGGDSITAMQVVSRCRANNISITVSDILNLQTVRNLAASSKPVLNKSPTIDLESREGDMFQLSPIQQLFFDNNPTGVNHYTLSYIVKLTRQTTREELSAALLMVVGRHGMLRARFRKSVDGLGWEQIIAPLDPSSFLLQHHSFVDSESMQCVVDERQAFMDIVNGPVFAVDVFSSLNEDQTILMSAHHLVMDLVSWRVIWHELSQFLSGITSLTLPQLSFQTWCRLQSEEGSSLVPSTTLPFEIPAANFEYWDVAPDNIFFGDSYFHFSAVDMDSTSLLLGGSNDCLRTEILDILIGTLVFCFTQTFPDRAPPPVFLESHGREPLTNNNVIDLTETVGWFTSLHPVIVGGGPANSVFDMIKFAKDARRKVPSKGRPYFACRYHSSEGRKHFQAHKDMELLVNYRGSFQQLEDADFMFQLEDRADRRLEIPGDGPLYRRPSLIDINLVVEDGKLQIWTRTHRHMKNHDAIIQWLDFYSKHLSRTAHELAISKATYTLADFPLLNISHSGLETLLREQLVSQAVEQAQVKDIYPCTSLQEGIIISAASGTATYSSVCAWRVVPSKPSQTISVSRLIAAWNTVSRIHSAFSTIFSINPDTGRYVQVVLNTPNQAIIHKPIGTESAVAQLSNAQTPKALAGQPQSSFTICSTSDGEIACRLDMTHALMDAASLPIFVRDLEEAYSTHTLTHRASFRQVVEYTQCTPMSNGLLYWKQYLGGVSTCEFPRDKNPRYAQPASNPQYGWVCLPTKLTAEISQSCRKLNMTRSAYLHFAWSLVLSQFTGMRQVCFGYLSSSRDSPIDGIEYIIGPLINMFIARVDLEKPTNEVIRAINNYNIEHLQAQHISLAEIQHEIGSKQLFNTNITVREARRASSGSEGGIQLIEFLEADPHEYDLVLEATVDGKDTEVRIQYRADLISATNATEVQLALTSALEFLYSLSQRGNQSHAKFSRPAYDEYFYHIMGIDETSALDIWHGQFKGLEPGFLRHLSPRDLPELQVVLLSGEPFTEADLGEWINHQGLVNTYGPAECSVKATLTPTVAGMTANNIGVGYGLNTWIVRLDGTDNLVPLGSVGELWLEGPLVGLGYLGDETKTDLSFVTRPKWLQSKEKTCRFYRTGDLVRYEPDGTLTFLGRKDSQVKIRGQRTELGEIEYNIQSVLRAFDPEVRVVADVFKPQNSDNAILVAFFEPQRIDSWYDAVDLDEELSKMIPAYMIPTVYLRITSFPLTPTGKTDRKNLRQTHESMTLEQLVAANAARRSKPQLPVTTEERLLRTLWAEVLKISEEIIGTHDSFFRIGGDSISAMQLVAAARQCGIILTVAEIFSSPQLSALARNIEVQKPSQRVSGLDVQPFTLIDEQIKPDEARAEAARLCGVQITDIEDILPCTPLQEGLLAGSVRQPGDNALSETRILNDVDIDRLQGAWVKVLQVTPIFRTRIINLKKQGLVQVIIRYECCRLSDGIPKHEFGLGTPLMQYEILHSDSSMPSRFIWSIHHSLYDGWSMGLVFNLLHRVYHAQTIPAAPSFQSFIRHIKDHNCDHAEGFWKSQFQDFKACQFPTLPSKQFKPRCDKHLELDMKDIAWFGDYTAATKIRLAWAILLSTITACVDVSFGATVSGRQVALPDVENIISPTFATVPLRVLLSPSKTIGELLKQVQLQATEMIPYEQMGLQRIQQLGEDCELGCQFQSHMVIQPAPQPEAEFSLFGPSVIDPDQIEPFKLYAISLEFDLLPTGVLLHASYDSRIIAPSRFSRLARRFEHILRQICLPSTQDIPLSSIETNSQHDIEQIWHWNQKPVQKADTTVHEIFRNVAENQPDAPAICSWDGDFTYKQVNYISSGIAYELLSESSLQTHSKVVALLFEKSKWTPLSQLAVMKASCTSVVLDSTLPVERQRAIINIVSPRIILTSSEQKPRANELAPAGTIVKVIDKSFVSKLPSPENVCLPLVDPESWLYIVFTSGSTGTPKGVVISHSNIASALKHGQAALQFSEKSRVYDFVSYAFDVSWLNVVYTLCAGGCLCIPSQYEIQNEPSEAVRRMNINTAFITPAVGKLLHESDLKVINFGGEILPQDEISYWKDRATIIHSYGPSECTPISISHILDPLRSPVIIGKGLGAVTWVVKPGSEELAAVGDIGELWLEGPLVGQGYLNDQQKTDAVFVRDPKWLLRGAPGFAGRKGRLYRTGDLVRYEDDGNLEFIGRIDTQVKIRGQRVELGDIEHHIRGALGPAVASHVVVDIAKPAISDQSMLIGFIKLAQNGISAGSPEASSYAQRLAVSIKAHLSTLIPQYMIPNAYMILDNIPINTSGKVDRGKLRKMVSSLRKEELLSVSRKPKRGPQTAEESKLHAAVAQVLALDQDTFDMDDNFFQLGGDSISAMKLASLANSEGLMLRVMDILVKDRLGDLLKAADLNSAGQSSKQGVNCDNGTLPQPKRPSESEVMAQIQPGHGILLDILPTTRIQSSYLEDNLHVPRRSWLYSFIDFADLAGEERIIWSCERLVEHCSIYRTAFVQHGGRFFQAVFNSWKPAITVVDSAGGIHEAFERFVKDEETKQAVITAPLLQFALIRGPSARARLVFSMSHAVYDAISFGNTLKMLADIYRGSVQQPASDFGHYIKHIQSNRTESYDFWRGLLKDSSMTSVPCELASVAQDRPPTVLERSIPLPILPAAVTHASLFTFACAAALSHITGEPDVVFGRVVSGRAALGANLVDVIGPCLNRVPVRVQCGAGRTRADSIAAVQRQYAEMVSHETVGLSDIVQNCTGWPQNIADFGCWTQYQNVDEKVALELPGAIGVSGYAETWHLPVAVAFLEIFATPTSDNKMAVRVIAGSGYKQSIVEALLAAVCLELEKFLSSISMSYAVYRVASAGLPRDHHAIFVETSENGEKTGHLFQVTGNVQIGMSFEQRPEGQPEASSSFVDKQEIGTVTHANYHRIQAVCEGIPPPRKQFEGSKRLYPKEPVRRCQEWTAEAIQTLKDARVRM</sequence>
<comment type="caution">
    <text evidence="7">The sequence shown here is derived from an EMBL/GenBank/DDBJ whole genome shotgun (WGS) entry which is preliminary data.</text>
</comment>
<dbReference type="FunFam" id="3.30.559.30:FF:000002">
    <property type="entry name" value="Nonribosomal peptide synthase Pes1"/>
    <property type="match status" value="1"/>
</dbReference>
<dbReference type="FunFam" id="1.10.1200.10:FF:000005">
    <property type="entry name" value="Nonribosomal peptide synthetase 1"/>
    <property type="match status" value="1"/>
</dbReference>
<dbReference type="InterPro" id="IPR023213">
    <property type="entry name" value="CAT-like_dom_sf"/>
</dbReference>
<dbReference type="InterPro" id="IPR000873">
    <property type="entry name" value="AMP-dep_synth/lig_dom"/>
</dbReference>
<reference evidence="7" key="1">
    <citation type="submission" date="2020-03" db="EMBL/GenBank/DDBJ databases">
        <title>Whole Genome Sequence of Trichophyton interdigitale from India.</title>
        <authorList>
            <person name="Kumar P."/>
        </authorList>
    </citation>
    <scope>NUCLEOTIDE SEQUENCE</scope>
    <source>
        <strain evidence="7">UCMS-IGIB-CI14</strain>
    </source>
</reference>
<dbReference type="GO" id="GO:0016874">
    <property type="term" value="F:ligase activity"/>
    <property type="evidence" value="ECO:0007669"/>
    <property type="project" value="UniProtKB-KW"/>
</dbReference>
<dbReference type="GO" id="GO:0044550">
    <property type="term" value="P:secondary metabolite biosynthetic process"/>
    <property type="evidence" value="ECO:0007669"/>
    <property type="project" value="TreeGrafter"/>
</dbReference>
<dbReference type="Pfam" id="PF20174">
    <property type="entry name" value="DUF6540"/>
    <property type="match status" value="1"/>
</dbReference>
<dbReference type="InterPro" id="IPR001242">
    <property type="entry name" value="Condensation_dom"/>
</dbReference>
<dbReference type="Gene3D" id="3.30.559.30">
    <property type="entry name" value="Nonribosomal peptide synthetase, condensation domain"/>
    <property type="match status" value="4"/>
</dbReference>
<gene>
    <name evidence="7" type="ORF">GY632_0147</name>
</gene>
<dbReference type="InterPro" id="IPR006162">
    <property type="entry name" value="Ppantetheine_attach_site"/>
</dbReference>
<dbReference type="Gene3D" id="1.10.1200.10">
    <property type="entry name" value="ACP-like"/>
    <property type="match status" value="3"/>
</dbReference>
<evidence type="ECO:0000256" key="4">
    <source>
        <dbReference type="ARBA" id="ARBA00022737"/>
    </source>
</evidence>
<dbReference type="EMBL" id="JAAQVJ010000003">
    <property type="protein sequence ID" value="KAF3901129.1"/>
    <property type="molecule type" value="Genomic_DNA"/>
</dbReference>
<feature type="domain" description="Carrier" evidence="6">
    <location>
        <begin position="2103"/>
        <end position="2179"/>
    </location>
</feature>
<evidence type="ECO:0000256" key="5">
    <source>
        <dbReference type="ARBA" id="ARBA00029454"/>
    </source>
</evidence>
<dbReference type="PROSITE" id="PS00455">
    <property type="entry name" value="AMP_BINDING"/>
    <property type="match status" value="2"/>
</dbReference>
<dbReference type="Gene3D" id="3.30.559.10">
    <property type="entry name" value="Chloramphenicol acetyltransferase-like domain"/>
    <property type="match status" value="4"/>
</dbReference>
<dbReference type="CDD" id="cd19545">
    <property type="entry name" value="FUM14_C_NRPS-like"/>
    <property type="match status" value="1"/>
</dbReference>
<evidence type="ECO:0000313" key="8">
    <source>
        <dbReference type="Proteomes" id="UP000749309"/>
    </source>
</evidence>
<keyword evidence="4" id="KW-0677">Repeat</keyword>